<dbReference type="InterPro" id="IPR050523">
    <property type="entry name" value="AKR_Detox_Biosynth"/>
</dbReference>
<dbReference type="Proteomes" id="UP001143480">
    <property type="component" value="Unassembled WGS sequence"/>
</dbReference>
<organism evidence="3 4">
    <name type="scientific">Dactylosporangium matsuzakiense</name>
    <dbReference type="NCBI Taxonomy" id="53360"/>
    <lineage>
        <taxon>Bacteria</taxon>
        <taxon>Bacillati</taxon>
        <taxon>Actinomycetota</taxon>
        <taxon>Actinomycetes</taxon>
        <taxon>Micromonosporales</taxon>
        <taxon>Micromonosporaceae</taxon>
        <taxon>Dactylosporangium</taxon>
    </lineage>
</organism>
<keyword evidence="1" id="KW-0560">Oxidoreductase</keyword>
<dbReference type="RefSeq" id="WP_261960805.1">
    <property type="nucleotide sequence ID" value="NZ_BAAAXA010000001.1"/>
</dbReference>
<protein>
    <submittedName>
        <fullName evidence="3">Aldo/keto reductase</fullName>
    </submittedName>
</protein>
<dbReference type="CDD" id="cd19079">
    <property type="entry name" value="AKR_EcYajO-like"/>
    <property type="match status" value="1"/>
</dbReference>
<evidence type="ECO:0000259" key="2">
    <source>
        <dbReference type="Pfam" id="PF00248"/>
    </source>
</evidence>
<evidence type="ECO:0000313" key="4">
    <source>
        <dbReference type="Proteomes" id="UP001143480"/>
    </source>
</evidence>
<dbReference type="InterPro" id="IPR023210">
    <property type="entry name" value="NADP_OxRdtase_dom"/>
</dbReference>
<dbReference type="Gene3D" id="3.20.20.100">
    <property type="entry name" value="NADP-dependent oxidoreductase domain"/>
    <property type="match status" value="1"/>
</dbReference>
<evidence type="ECO:0000313" key="3">
    <source>
        <dbReference type="EMBL" id="GLL05013.1"/>
    </source>
</evidence>
<dbReference type="SUPFAM" id="SSF51430">
    <property type="entry name" value="NAD(P)-linked oxidoreductase"/>
    <property type="match status" value="1"/>
</dbReference>
<keyword evidence="4" id="KW-1185">Reference proteome</keyword>
<dbReference type="GO" id="GO:0005829">
    <property type="term" value="C:cytosol"/>
    <property type="evidence" value="ECO:0007669"/>
    <property type="project" value="UniProtKB-ARBA"/>
</dbReference>
<feature type="domain" description="NADP-dependent oxidoreductase" evidence="2">
    <location>
        <begin position="15"/>
        <end position="315"/>
    </location>
</feature>
<name>A0A9W6KPP0_9ACTN</name>
<dbReference type="PANTHER" id="PTHR43364">
    <property type="entry name" value="NADH-SPECIFIC METHYLGLYOXAL REDUCTASE-RELATED"/>
    <property type="match status" value="1"/>
</dbReference>
<gene>
    <name evidence="3" type="ORF">GCM10017581_067600</name>
</gene>
<dbReference type="GO" id="GO:0016491">
    <property type="term" value="F:oxidoreductase activity"/>
    <property type="evidence" value="ECO:0007669"/>
    <property type="project" value="UniProtKB-KW"/>
</dbReference>
<dbReference type="FunFam" id="3.20.20.100:FF:000004">
    <property type="entry name" value="Oxidoreductase, aldo/keto reductase"/>
    <property type="match status" value="1"/>
</dbReference>
<comment type="caution">
    <text evidence="3">The sequence shown here is derived from an EMBL/GenBank/DDBJ whole genome shotgun (WGS) entry which is preliminary data.</text>
</comment>
<accession>A0A9W6KPP0</accession>
<dbReference type="AlphaFoldDB" id="A0A9W6KPP0"/>
<dbReference type="PANTHER" id="PTHR43364:SF4">
    <property type="entry name" value="NAD(P)-LINKED OXIDOREDUCTASE SUPERFAMILY PROTEIN"/>
    <property type="match status" value="1"/>
</dbReference>
<evidence type="ECO:0000256" key="1">
    <source>
        <dbReference type="ARBA" id="ARBA00023002"/>
    </source>
</evidence>
<sequence length="325" mass="35871">MKQVRLGRTGLQVSEICLGMMSYGDPAQRPWVLSEEDADPFVRRAAEAGITFFDTADVYTQGASEVVTGRLLAKYFTRRDDYVLATKVHGRMGDAPNDGGLSRKHILAGIDDSLRRLGTDHVDLYQIHRWDPNTPIEETLEALHDVVRAGKARYIGASSMYAWQFSKAQYLARANGWTPFVAMQNHYNLVYREEEREMLPLCADQGVGVIPWSPLARGVLAGNRNRAGDRLTTRANNDPFGDSLYSDDDFNVVDANAAVAADRGVSPAQTALAWLLANPTVTAPIVGATKLHHLDDAIAATDLTLDEKEIERLEAPYVPHRIAGH</sequence>
<reference evidence="3" key="1">
    <citation type="journal article" date="2014" name="Int. J. Syst. Evol. Microbiol.">
        <title>Complete genome sequence of Corynebacterium casei LMG S-19264T (=DSM 44701T), isolated from a smear-ripened cheese.</title>
        <authorList>
            <consortium name="US DOE Joint Genome Institute (JGI-PGF)"/>
            <person name="Walter F."/>
            <person name="Albersmeier A."/>
            <person name="Kalinowski J."/>
            <person name="Ruckert C."/>
        </authorList>
    </citation>
    <scope>NUCLEOTIDE SEQUENCE</scope>
    <source>
        <strain evidence="3">VKM Ac-1321</strain>
    </source>
</reference>
<dbReference type="EMBL" id="BSFP01000052">
    <property type="protein sequence ID" value="GLL05013.1"/>
    <property type="molecule type" value="Genomic_DNA"/>
</dbReference>
<reference evidence="3" key="2">
    <citation type="submission" date="2023-01" db="EMBL/GenBank/DDBJ databases">
        <authorList>
            <person name="Sun Q."/>
            <person name="Evtushenko L."/>
        </authorList>
    </citation>
    <scope>NUCLEOTIDE SEQUENCE</scope>
    <source>
        <strain evidence="3">VKM Ac-1321</strain>
    </source>
</reference>
<dbReference type="InterPro" id="IPR036812">
    <property type="entry name" value="NAD(P)_OxRdtase_dom_sf"/>
</dbReference>
<dbReference type="Pfam" id="PF00248">
    <property type="entry name" value="Aldo_ket_red"/>
    <property type="match status" value="1"/>
</dbReference>
<proteinExistence type="predicted"/>